<accession>Q1N165</accession>
<dbReference type="OrthoDB" id="7063376at2"/>
<dbReference type="Proteomes" id="UP000004263">
    <property type="component" value="Unassembled WGS sequence"/>
</dbReference>
<dbReference type="HOGENOM" id="CLU_2328149_0_0_6"/>
<dbReference type="Pfam" id="PF20090">
    <property type="entry name" value="DUF6482"/>
    <property type="match status" value="1"/>
</dbReference>
<dbReference type="EMBL" id="AAQH01000011">
    <property type="protein sequence ID" value="EAT11986.1"/>
    <property type="molecule type" value="Genomic_DNA"/>
</dbReference>
<evidence type="ECO:0000313" key="2">
    <source>
        <dbReference type="Proteomes" id="UP000004263"/>
    </source>
</evidence>
<dbReference type="RefSeq" id="WP_007017450.1">
    <property type="nucleotide sequence ID" value="NZ_CH724113.1"/>
</dbReference>
<sequence>MKMTLHEIQALDYPVDKLMLVSICGTAYQVFAEDQGVHFAIYDDNGDVLKSKNLESAKDLIKDLKCKRSVLYQQLPYDEACVSNGEMSPAMEIPLGLH</sequence>
<protein>
    <submittedName>
        <fullName evidence="1">Uncharacterized protein</fullName>
    </submittedName>
</protein>
<name>Q1N165_9GAMM</name>
<evidence type="ECO:0000313" key="1">
    <source>
        <dbReference type="EMBL" id="EAT11986.1"/>
    </source>
</evidence>
<dbReference type="STRING" id="207949.RED65_11615"/>
<comment type="caution">
    <text evidence="1">The sequence shown here is derived from an EMBL/GenBank/DDBJ whole genome shotgun (WGS) entry which is preliminary data.</text>
</comment>
<keyword evidence="2" id="KW-1185">Reference proteome</keyword>
<dbReference type="InterPro" id="IPR045508">
    <property type="entry name" value="DUF6482"/>
</dbReference>
<proteinExistence type="predicted"/>
<reference evidence="1 2" key="1">
    <citation type="submission" date="2006-03" db="EMBL/GenBank/DDBJ databases">
        <authorList>
            <person name="Pinhassi J."/>
            <person name="Pedros-Alio C."/>
            <person name="Ferriera S."/>
            <person name="Johnson J."/>
            <person name="Kravitz S."/>
            <person name="Halpern A."/>
            <person name="Remington K."/>
            <person name="Beeson K."/>
            <person name="Tran B."/>
            <person name="Rogers Y.-H."/>
            <person name="Friedman R."/>
            <person name="Venter J.C."/>
        </authorList>
    </citation>
    <scope>NUCLEOTIDE SEQUENCE [LARGE SCALE GENOMIC DNA]</scope>
    <source>
        <strain evidence="1 2">RED65</strain>
    </source>
</reference>
<organism evidence="1 2">
    <name type="scientific">Bermanella marisrubri</name>
    <dbReference type="NCBI Taxonomy" id="207949"/>
    <lineage>
        <taxon>Bacteria</taxon>
        <taxon>Pseudomonadati</taxon>
        <taxon>Pseudomonadota</taxon>
        <taxon>Gammaproteobacteria</taxon>
        <taxon>Oceanospirillales</taxon>
        <taxon>Oceanospirillaceae</taxon>
        <taxon>Bermanella</taxon>
    </lineage>
</organism>
<gene>
    <name evidence="1" type="ORF">RED65_11615</name>
</gene>
<dbReference type="AlphaFoldDB" id="Q1N165"/>